<feature type="compositionally biased region" description="Acidic residues" evidence="1">
    <location>
        <begin position="1"/>
        <end position="13"/>
    </location>
</feature>
<dbReference type="RefSeq" id="WP_284014146.1">
    <property type="nucleotide sequence ID" value="NZ_CP126156.1"/>
</dbReference>
<evidence type="ECO:0000313" key="2">
    <source>
        <dbReference type="EMBL" id="MFC7136844.1"/>
    </source>
</evidence>
<dbReference type="Proteomes" id="UP001596368">
    <property type="component" value="Unassembled WGS sequence"/>
</dbReference>
<name>A0ABD5XP54_9EURY</name>
<keyword evidence="3" id="KW-1185">Reference proteome</keyword>
<feature type="region of interest" description="Disordered" evidence="1">
    <location>
        <begin position="1"/>
        <end position="21"/>
    </location>
</feature>
<feature type="region of interest" description="Disordered" evidence="1">
    <location>
        <begin position="81"/>
        <end position="104"/>
    </location>
</feature>
<protein>
    <submittedName>
        <fullName evidence="2">Acc operon protein</fullName>
    </submittedName>
</protein>
<proteinExistence type="predicted"/>
<gene>
    <name evidence="2" type="ORF">ACFQRB_10765</name>
</gene>
<dbReference type="GeneID" id="81121361"/>
<evidence type="ECO:0000256" key="1">
    <source>
        <dbReference type="SAM" id="MobiDB-lite"/>
    </source>
</evidence>
<dbReference type="Pfam" id="PF26062">
    <property type="entry name" value="DUF8022"/>
    <property type="match status" value="1"/>
</dbReference>
<accession>A0ABD5XP54</accession>
<comment type="caution">
    <text evidence="2">The sequence shown here is derived from an EMBL/GenBank/DDBJ whole genome shotgun (WGS) entry which is preliminary data.</text>
</comment>
<organism evidence="2 3">
    <name type="scientific">Halobaculum litoreum</name>
    <dbReference type="NCBI Taxonomy" id="3031998"/>
    <lineage>
        <taxon>Archaea</taxon>
        <taxon>Methanobacteriati</taxon>
        <taxon>Methanobacteriota</taxon>
        <taxon>Stenosarchaea group</taxon>
        <taxon>Halobacteria</taxon>
        <taxon>Halobacteriales</taxon>
        <taxon>Haloferacaceae</taxon>
        <taxon>Halobaculum</taxon>
    </lineage>
</organism>
<reference evidence="2 3" key="1">
    <citation type="journal article" date="2019" name="Int. J. Syst. Evol. Microbiol.">
        <title>The Global Catalogue of Microorganisms (GCM) 10K type strain sequencing project: providing services to taxonomists for standard genome sequencing and annotation.</title>
        <authorList>
            <consortium name="The Broad Institute Genomics Platform"/>
            <consortium name="The Broad Institute Genome Sequencing Center for Infectious Disease"/>
            <person name="Wu L."/>
            <person name="Ma J."/>
        </authorList>
    </citation>
    <scope>NUCLEOTIDE SEQUENCE [LARGE SCALE GENOMIC DNA]</scope>
    <source>
        <strain evidence="2 3">DT92</strain>
    </source>
</reference>
<dbReference type="InterPro" id="IPR058335">
    <property type="entry name" value="PccX"/>
</dbReference>
<evidence type="ECO:0000313" key="3">
    <source>
        <dbReference type="Proteomes" id="UP001596368"/>
    </source>
</evidence>
<dbReference type="EMBL" id="JBHSZG010000001">
    <property type="protein sequence ID" value="MFC7136844.1"/>
    <property type="molecule type" value="Genomic_DNA"/>
</dbReference>
<sequence>MATDDPDAADEPDALAPSRLADRLTLPDDADAEEAAAIVAAVGAQIRDSEAAAAAAAAAEGEETWDGKRWAFAGRLDALGGRPARVPTGAPTDAWAASGRADRF</sequence>
<dbReference type="AlphaFoldDB" id="A0ABD5XP54"/>